<dbReference type="GeneID" id="94195538"/>
<comment type="caution">
    <text evidence="10">The sequence shown here is derived from an EMBL/GenBank/DDBJ whole genome shotgun (WGS) entry which is preliminary data.</text>
</comment>
<evidence type="ECO:0000313" key="10">
    <source>
        <dbReference type="EMBL" id="GIX64057.1"/>
    </source>
</evidence>
<dbReference type="GO" id="GO:0032511">
    <property type="term" value="P:late endosome to vacuole transport via multivesicular body sorting pathway"/>
    <property type="evidence" value="ECO:0007669"/>
    <property type="project" value="TreeGrafter"/>
</dbReference>
<keyword evidence="11" id="KW-1185">Reference proteome</keyword>
<evidence type="ECO:0000256" key="1">
    <source>
        <dbReference type="ARBA" id="ARBA00001974"/>
    </source>
</evidence>
<dbReference type="EMBL" id="BPLF01000003">
    <property type="protein sequence ID" value="GIX64057.1"/>
    <property type="molecule type" value="Genomic_DNA"/>
</dbReference>
<evidence type="ECO:0000256" key="8">
    <source>
        <dbReference type="ARBA" id="ARBA00023157"/>
    </source>
</evidence>
<evidence type="ECO:0000256" key="2">
    <source>
        <dbReference type="ARBA" id="ARBA00006190"/>
    </source>
</evidence>
<dbReference type="Gene3D" id="6.10.250.1710">
    <property type="match status" value="1"/>
</dbReference>
<dbReference type="Pfam" id="PF04777">
    <property type="entry name" value="Evr1_Alr"/>
    <property type="match status" value="1"/>
</dbReference>
<reference evidence="10 11" key="1">
    <citation type="submission" date="2021-06" db="EMBL/GenBank/DDBJ databases">
        <title>Genome sequence of Babesia caballi.</title>
        <authorList>
            <person name="Yamagishi J."/>
            <person name="Kidaka T."/>
            <person name="Ochi A."/>
        </authorList>
    </citation>
    <scope>NUCLEOTIDE SEQUENCE [LARGE SCALE GENOMIC DNA]</scope>
    <source>
        <strain evidence="10">USDA-D6B2</strain>
    </source>
</reference>
<dbReference type="PANTHER" id="PTHR22761:SF12">
    <property type="entry name" value="CHARGED MULTIVESICULAR BODY PROTEIN 5"/>
    <property type="match status" value="1"/>
</dbReference>
<evidence type="ECO:0000259" key="9">
    <source>
        <dbReference type="Pfam" id="PF04777"/>
    </source>
</evidence>
<dbReference type="EC" id="1.8.3.2" evidence="3"/>
<comment type="similarity">
    <text evidence="2">Belongs to the SNF7 family.</text>
</comment>
<comment type="cofactor">
    <cofactor evidence="1">
        <name>FAD</name>
        <dbReference type="ChEBI" id="CHEBI:57692"/>
    </cofactor>
</comment>
<sequence>MSSDSTAARSERRSYTFAESLAAVDRNEAIDPCSAQWMLIWMYGAYVDDVPSDTQRRNIDVFYRTLTDMCNNGKQCFQRFLSDYPPRVESRRALLSWVQMAENSCRIQNGLPTRVFKFFRSSNKGSSLQETSQGVDAKISAIDEKINRCNADLASIKSALANTNGAGAAAAKRKAMQVLQRRKVYEGQREQLIGVQMAVDQSEHVAAQVQTAVEMRNALSASVKGARKQLRRLNLTELEGLQEQMEDLTEYTNEINEIIGRTYALPEDVDENELELEFAMLSEPEEATSTSVASPREVIQRVKGKVASYLEGTPVILP</sequence>
<dbReference type="AlphaFoldDB" id="A0AAV4LUY5"/>
<dbReference type="InterPro" id="IPR036774">
    <property type="entry name" value="ERV/ALR_sulphydryl_oxid_sf"/>
</dbReference>
<keyword evidence="6" id="KW-0560">Oxidoreductase</keyword>
<dbReference type="InterPro" id="IPR017905">
    <property type="entry name" value="ERV/ALR_sulphydryl_oxidase"/>
</dbReference>
<feature type="domain" description="ERV/ALR sulfhydryl oxidase" evidence="9">
    <location>
        <begin position="35"/>
        <end position="110"/>
    </location>
</feature>
<evidence type="ECO:0000256" key="6">
    <source>
        <dbReference type="ARBA" id="ARBA00023002"/>
    </source>
</evidence>
<gene>
    <name evidence="10" type="ORF">BcabD6B2_34920</name>
</gene>
<name>A0AAV4LUY5_BABCB</name>
<dbReference type="Proteomes" id="UP001497744">
    <property type="component" value="Unassembled WGS sequence"/>
</dbReference>
<keyword evidence="5" id="KW-0274">FAD</keyword>
<protein>
    <recommendedName>
        <fullName evidence="3">thiol oxidase</fullName>
        <ecNumber evidence="3">1.8.3.2</ecNumber>
    </recommendedName>
</protein>
<dbReference type="GO" id="GO:0000502">
    <property type="term" value="C:proteasome complex"/>
    <property type="evidence" value="ECO:0007669"/>
    <property type="project" value="UniProtKB-KW"/>
</dbReference>
<keyword evidence="10" id="KW-0647">Proteasome</keyword>
<dbReference type="Gene3D" id="1.10.287.1060">
    <property type="entry name" value="ESAT-6-like"/>
    <property type="match status" value="1"/>
</dbReference>
<evidence type="ECO:0000256" key="7">
    <source>
        <dbReference type="ARBA" id="ARBA00023054"/>
    </source>
</evidence>
<dbReference type="GO" id="GO:0016972">
    <property type="term" value="F:thiol oxidase activity"/>
    <property type="evidence" value="ECO:0007669"/>
    <property type="project" value="UniProtKB-EC"/>
</dbReference>
<accession>A0AAV4LUY5</accession>
<keyword evidence="8" id="KW-1015">Disulfide bond</keyword>
<evidence type="ECO:0000256" key="3">
    <source>
        <dbReference type="ARBA" id="ARBA00012512"/>
    </source>
</evidence>
<evidence type="ECO:0000313" key="11">
    <source>
        <dbReference type="Proteomes" id="UP001497744"/>
    </source>
</evidence>
<dbReference type="Gene3D" id="1.20.120.310">
    <property type="entry name" value="ERV/ALR sulfhydryl oxidase domain"/>
    <property type="match status" value="1"/>
</dbReference>
<dbReference type="RefSeq" id="XP_067716126.1">
    <property type="nucleotide sequence ID" value="XM_067860025.1"/>
</dbReference>
<proteinExistence type="inferred from homology"/>
<dbReference type="InterPro" id="IPR005024">
    <property type="entry name" value="Snf7_fam"/>
</dbReference>
<dbReference type="PANTHER" id="PTHR22761">
    <property type="entry name" value="CHARGED MULTIVESICULAR BODY PROTEIN"/>
    <property type="match status" value="1"/>
</dbReference>
<dbReference type="GO" id="GO:0005771">
    <property type="term" value="C:multivesicular body"/>
    <property type="evidence" value="ECO:0007669"/>
    <property type="project" value="TreeGrafter"/>
</dbReference>
<dbReference type="Pfam" id="PF03357">
    <property type="entry name" value="Snf7"/>
    <property type="match status" value="1"/>
</dbReference>
<keyword evidence="4" id="KW-0285">Flavoprotein</keyword>
<organism evidence="10 11">
    <name type="scientific">Babesia caballi</name>
    <dbReference type="NCBI Taxonomy" id="5871"/>
    <lineage>
        <taxon>Eukaryota</taxon>
        <taxon>Sar</taxon>
        <taxon>Alveolata</taxon>
        <taxon>Apicomplexa</taxon>
        <taxon>Aconoidasida</taxon>
        <taxon>Piroplasmida</taxon>
        <taxon>Babesiidae</taxon>
        <taxon>Babesia</taxon>
    </lineage>
</organism>
<evidence type="ECO:0000256" key="5">
    <source>
        <dbReference type="ARBA" id="ARBA00022827"/>
    </source>
</evidence>
<dbReference type="GO" id="GO:0006900">
    <property type="term" value="P:vesicle budding from membrane"/>
    <property type="evidence" value="ECO:0007669"/>
    <property type="project" value="TreeGrafter"/>
</dbReference>
<evidence type="ECO:0000256" key="4">
    <source>
        <dbReference type="ARBA" id="ARBA00022630"/>
    </source>
</evidence>
<keyword evidence="7" id="KW-0175">Coiled coil</keyword>